<dbReference type="EC" id="3.2.1.14" evidence="2"/>
<accession>A0A5N5F3Q1</accession>
<dbReference type="Proteomes" id="UP000327157">
    <property type="component" value="Chromosome 7"/>
</dbReference>
<comment type="caution">
    <text evidence="9">The sequence shown here is derived from an EMBL/GenBank/DDBJ whole genome shotgun (WGS) entry which is preliminary data.</text>
</comment>
<keyword evidence="4" id="KW-0146">Chitin degradation</keyword>
<name>A0A5N5F3Q1_9ROSA</name>
<dbReference type="GO" id="GO:0005576">
    <property type="term" value="C:extracellular region"/>
    <property type="evidence" value="ECO:0007669"/>
    <property type="project" value="TreeGrafter"/>
</dbReference>
<evidence type="ECO:0000313" key="9">
    <source>
        <dbReference type="EMBL" id="KAB2596761.1"/>
    </source>
</evidence>
<dbReference type="OrthoDB" id="6020543at2759"/>
<dbReference type="EMBL" id="SMOL01000781">
    <property type="protein sequence ID" value="KAB2596761.1"/>
    <property type="molecule type" value="Genomic_DNA"/>
</dbReference>
<dbReference type="InterPro" id="IPR050542">
    <property type="entry name" value="Glycosyl_Hydrlase18_Chitinase"/>
</dbReference>
<evidence type="ECO:0000256" key="3">
    <source>
        <dbReference type="ARBA" id="ARBA00022801"/>
    </source>
</evidence>
<evidence type="ECO:0000256" key="4">
    <source>
        <dbReference type="ARBA" id="ARBA00023024"/>
    </source>
</evidence>
<dbReference type="AlphaFoldDB" id="A0A5N5F3Q1"/>
<keyword evidence="3" id="KW-0378">Hydrolase</keyword>
<evidence type="ECO:0000256" key="5">
    <source>
        <dbReference type="ARBA" id="ARBA00023277"/>
    </source>
</evidence>
<feature type="chain" id="PRO_5024353268" description="chitinase" evidence="8">
    <location>
        <begin position="27"/>
        <end position="119"/>
    </location>
</feature>
<evidence type="ECO:0000256" key="1">
    <source>
        <dbReference type="ARBA" id="ARBA00000822"/>
    </source>
</evidence>
<dbReference type="InterPro" id="IPR017853">
    <property type="entry name" value="GH"/>
</dbReference>
<keyword evidence="8" id="KW-0732">Signal</keyword>
<reference evidence="9 10" key="1">
    <citation type="submission" date="2019-09" db="EMBL/GenBank/DDBJ databases">
        <authorList>
            <person name="Ou C."/>
        </authorList>
    </citation>
    <scope>NUCLEOTIDE SEQUENCE [LARGE SCALE GENOMIC DNA]</scope>
    <source>
        <strain evidence="9">S2</strain>
        <tissue evidence="9">Leaf</tissue>
    </source>
</reference>
<evidence type="ECO:0000313" key="10">
    <source>
        <dbReference type="Proteomes" id="UP000327157"/>
    </source>
</evidence>
<dbReference type="PANTHER" id="PTHR45708:SF21">
    <property type="entry name" value="ACIDIC ENDOCHITINASE"/>
    <property type="match status" value="1"/>
</dbReference>
<dbReference type="PANTHER" id="PTHR45708">
    <property type="entry name" value="ENDOCHITINASE"/>
    <property type="match status" value="1"/>
</dbReference>
<dbReference type="SUPFAM" id="SSF51445">
    <property type="entry name" value="(Trans)glycosidases"/>
    <property type="match status" value="1"/>
</dbReference>
<comment type="catalytic activity">
    <reaction evidence="1">
        <text>Random endo-hydrolysis of N-acetyl-beta-D-glucosaminide (1-&gt;4)-beta-linkages in chitin and chitodextrins.</text>
        <dbReference type="EC" id="3.2.1.14"/>
    </reaction>
</comment>
<sequence>MGGNSRAPFLLLVFLAQLVRFKICDAGIAIYWAKTGTKRPDPPNQPCRPLHPASNGCAIVSSGIPSCQNQGTRVFLSLGGGIGNYCLSSAADAKDFADYLWTNFLGGKKSTSRPCFGRR</sequence>
<keyword evidence="6" id="KW-0326">Glycosidase</keyword>
<keyword evidence="10" id="KW-1185">Reference proteome</keyword>
<evidence type="ECO:0000256" key="6">
    <source>
        <dbReference type="ARBA" id="ARBA00023295"/>
    </source>
</evidence>
<reference evidence="10" key="2">
    <citation type="submission" date="2019-10" db="EMBL/GenBank/DDBJ databases">
        <title>A de novo genome assembly of a pear dwarfing rootstock.</title>
        <authorList>
            <person name="Wang F."/>
            <person name="Wang J."/>
            <person name="Li S."/>
            <person name="Zhang Y."/>
            <person name="Fang M."/>
            <person name="Ma L."/>
            <person name="Zhao Y."/>
            <person name="Jiang S."/>
        </authorList>
    </citation>
    <scope>NUCLEOTIDE SEQUENCE [LARGE SCALE GENOMIC DNA]</scope>
</reference>
<reference evidence="9 10" key="3">
    <citation type="submission" date="2019-11" db="EMBL/GenBank/DDBJ databases">
        <title>A de novo genome assembly of a pear dwarfing rootstock.</title>
        <authorList>
            <person name="Wang F."/>
            <person name="Wang J."/>
            <person name="Li S."/>
            <person name="Zhang Y."/>
            <person name="Fang M."/>
            <person name="Ma L."/>
            <person name="Zhao Y."/>
            <person name="Jiang S."/>
        </authorList>
    </citation>
    <scope>NUCLEOTIDE SEQUENCE [LARGE SCALE GENOMIC DNA]</scope>
    <source>
        <strain evidence="9">S2</strain>
        <tissue evidence="9">Leaf</tissue>
    </source>
</reference>
<feature type="signal peptide" evidence="8">
    <location>
        <begin position="1"/>
        <end position="26"/>
    </location>
</feature>
<evidence type="ECO:0000256" key="8">
    <source>
        <dbReference type="SAM" id="SignalP"/>
    </source>
</evidence>
<dbReference type="GO" id="GO:0008843">
    <property type="term" value="F:endochitinase activity"/>
    <property type="evidence" value="ECO:0007669"/>
    <property type="project" value="UniProtKB-EC"/>
</dbReference>
<evidence type="ECO:0000256" key="7">
    <source>
        <dbReference type="ARBA" id="ARBA00023326"/>
    </source>
</evidence>
<proteinExistence type="predicted"/>
<evidence type="ECO:0000256" key="2">
    <source>
        <dbReference type="ARBA" id="ARBA00012729"/>
    </source>
</evidence>
<protein>
    <recommendedName>
        <fullName evidence="2">chitinase</fullName>
        <ecNumber evidence="2">3.2.1.14</ecNumber>
    </recommendedName>
</protein>
<dbReference type="GO" id="GO:0006032">
    <property type="term" value="P:chitin catabolic process"/>
    <property type="evidence" value="ECO:0007669"/>
    <property type="project" value="UniProtKB-KW"/>
</dbReference>
<dbReference type="GO" id="GO:0000272">
    <property type="term" value="P:polysaccharide catabolic process"/>
    <property type="evidence" value="ECO:0007669"/>
    <property type="project" value="UniProtKB-KW"/>
</dbReference>
<keyword evidence="7" id="KW-0624">Polysaccharide degradation</keyword>
<gene>
    <name evidence="9" type="ORF">D8674_032211</name>
</gene>
<organism evidence="9 10">
    <name type="scientific">Pyrus ussuriensis x Pyrus communis</name>
    <dbReference type="NCBI Taxonomy" id="2448454"/>
    <lineage>
        <taxon>Eukaryota</taxon>
        <taxon>Viridiplantae</taxon>
        <taxon>Streptophyta</taxon>
        <taxon>Embryophyta</taxon>
        <taxon>Tracheophyta</taxon>
        <taxon>Spermatophyta</taxon>
        <taxon>Magnoliopsida</taxon>
        <taxon>eudicotyledons</taxon>
        <taxon>Gunneridae</taxon>
        <taxon>Pentapetalae</taxon>
        <taxon>rosids</taxon>
        <taxon>fabids</taxon>
        <taxon>Rosales</taxon>
        <taxon>Rosaceae</taxon>
        <taxon>Amygdaloideae</taxon>
        <taxon>Maleae</taxon>
        <taxon>Pyrus</taxon>
    </lineage>
</organism>
<dbReference type="Gene3D" id="3.20.20.80">
    <property type="entry name" value="Glycosidases"/>
    <property type="match status" value="1"/>
</dbReference>
<keyword evidence="5" id="KW-0119">Carbohydrate metabolism</keyword>